<dbReference type="Pfam" id="PF01497">
    <property type="entry name" value="Peripla_BP_2"/>
    <property type="match status" value="1"/>
</dbReference>
<dbReference type="SUPFAM" id="SSF53807">
    <property type="entry name" value="Helical backbone' metal receptor"/>
    <property type="match status" value="1"/>
</dbReference>
<evidence type="ECO:0000313" key="3">
    <source>
        <dbReference type="Proteomes" id="UP000198535"/>
    </source>
</evidence>
<name>A0A1I4PHS0_9EURY</name>
<dbReference type="PANTHER" id="PTHR30535">
    <property type="entry name" value="VITAMIN B12-BINDING PROTEIN"/>
    <property type="match status" value="1"/>
</dbReference>
<dbReference type="RefSeq" id="WP_091933087.1">
    <property type="nucleotide sequence ID" value="NZ_FOUJ01000001.1"/>
</dbReference>
<sequence>MSKMRYLLIGMIILACSFSSMNNAVAMYSTLPCDDGDGVLTETEVSDAVCDYMLEDSSYTLDEVGDASYILTFWDGKPKTVTDSHEREVTFYRPVERIITTNPDNSRFTIALGYLDKLVSTDECTCDGCVLPRDSNDEKIVVDAWEALQTYDSGQLDDLPETNTRKEIDYETMAILQPDVVLDAKWYNRGDLIQEKVGCPCVVTGSGFTFEENYEQIELLGNVFDEEERADELVSFIKSKVEIISSVTSEIDESEKPIVYFAPRGATKGFYDAVEGRDFTRTEAVYESLTIAGGINIAENCTGDEINVAPEQIVVWEPEVIFVAKNTWDGESGVGFVTETPELSEIPAVENEQVYDCFYPYCRGRPIDRSLLNMFYMAKRLHPEEFSDLDMEAEGNEIYKELLGVDGMFTELAEYQTFVKEVY</sequence>
<dbReference type="InterPro" id="IPR002491">
    <property type="entry name" value="ABC_transptr_periplasmic_BD"/>
</dbReference>
<dbReference type="STRING" id="487685.SAMN04488696_0657"/>
<organism evidence="2 3">
    <name type="scientific">Methanolobus profundi</name>
    <dbReference type="NCBI Taxonomy" id="487685"/>
    <lineage>
        <taxon>Archaea</taxon>
        <taxon>Methanobacteriati</taxon>
        <taxon>Methanobacteriota</taxon>
        <taxon>Stenosarchaea group</taxon>
        <taxon>Methanomicrobia</taxon>
        <taxon>Methanosarcinales</taxon>
        <taxon>Methanosarcinaceae</taxon>
        <taxon>Methanolobus</taxon>
    </lineage>
</organism>
<feature type="domain" description="Fe/B12 periplasmic-binding" evidence="1">
    <location>
        <begin position="97"/>
        <end position="385"/>
    </location>
</feature>
<dbReference type="PANTHER" id="PTHR30535:SF34">
    <property type="entry name" value="MOLYBDATE-BINDING PROTEIN MOLA"/>
    <property type="match status" value="1"/>
</dbReference>
<dbReference type="AlphaFoldDB" id="A0A1I4PHS0"/>
<evidence type="ECO:0000313" key="2">
    <source>
        <dbReference type="EMBL" id="SFM27170.1"/>
    </source>
</evidence>
<protein>
    <submittedName>
        <fullName evidence="2">Substrate-binding protein</fullName>
    </submittedName>
</protein>
<gene>
    <name evidence="2" type="ORF">SAMN04488696_0657</name>
</gene>
<dbReference type="EMBL" id="FOUJ01000001">
    <property type="protein sequence ID" value="SFM27170.1"/>
    <property type="molecule type" value="Genomic_DNA"/>
</dbReference>
<dbReference type="PROSITE" id="PS51257">
    <property type="entry name" value="PROKAR_LIPOPROTEIN"/>
    <property type="match status" value="1"/>
</dbReference>
<accession>A0A1I4PHS0</accession>
<dbReference type="InterPro" id="IPR050902">
    <property type="entry name" value="ABC_Transporter_SBP"/>
</dbReference>
<dbReference type="PROSITE" id="PS50983">
    <property type="entry name" value="FE_B12_PBP"/>
    <property type="match status" value="1"/>
</dbReference>
<dbReference type="Proteomes" id="UP000198535">
    <property type="component" value="Unassembled WGS sequence"/>
</dbReference>
<keyword evidence="3" id="KW-1185">Reference proteome</keyword>
<evidence type="ECO:0000259" key="1">
    <source>
        <dbReference type="PROSITE" id="PS50983"/>
    </source>
</evidence>
<proteinExistence type="predicted"/>
<reference evidence="3" key="1">
    <citation type="submission" date="2016-10" db="EMBL/GenBank/DDBJ databases">
        <authorList>
            <person name="Varghese N."/>
            <person name="Submissions S."/>
        </authorList>
    </citation>
    <scope>NUCLEOTIDE SEQUENCE [LARGE SCALE GENOMIC DNA]</scope>
    <source>
        <strain evidence="3">Mob M</strain>
    </source>
</reference>
<dbReference type="OrthoDB" id="24039at2157"/>
<dbReference type="Gene3D" id="3.40.50.1980">
    <property type="entry name" value="Nitrogenase molybdenum iron protein domain"/>
    <property type="match status" value="2"/>
</dbReference>